<evidence type="ECO:0000313" key="1">
    <source>
        <dbReference type="EMBL" id="PMP62948.1"/>
    </source>
</evidence>
<proteinExistence type="predicted"/>
<dbReference type="AlphaFoldDB" id="A0A2N7PJQ5"/>
<protein>
    <submittedName>
        <fullName evidence="1">Uncharacterized protein</fullName>
    </submittedName>
</protein>
<gene>
    <name evidence="1" type="ORF">C0197_03625</name>
</gene>
<reference evidence="1 2" key="1">
    <citation type="submission" date="2018-01" db="EMBL/GenBank/DDBJ databases">
        <title>Metagenomic assembled genomes from two thermal pools in the Uzon Caldera, Kamchatka, Russia.</title>
        <authorList>
            <person name="Wilkins L."/>
            <person name="Ettinger C."/>
        </authorList>
    </citation>
    <scope>NUCLEOTIDE SEQUENCE [LARGE SCALE GENOMIC DNA]</scope>
    <source>
        <strain evidence="1">ZAV-15</strain>
    </source>
</reference>
<dbReference type="Proteomes" id="UP000235731">
    <property type="component" value="Unassembled WGS sequence"/>
</dbReference>
<comment type="caution">
    <text evidence="1">The sequence shown here is derived from an EMBL/GenBank/DDBJ whole genome shotgun (WGS) entry which is preliminary data.</text>
</comment>
<accession>A0A2N7PJQ5</accession>
<sequence length="63" mass="7536">MVLVLQLFIALKSRLEIIEASLRISYQKKDYRKKAICGIKKCFPVLKRYEHIPPCKKLKREFI</sequence>
<name>A0A2N7PJQ5_9BACT</name>
<evidence type="ECO:0000313" key="2">
    <source>
        <dbReference type="Proteomes" id="UP000235731"/>
    </source>
</evidence>
<dbReference type="EMBL" id="PNIE01000050">
    <property type="protein sequence ID" value="PMP62948.1"/>
    <property type="molecule type" value="Genomic_DNA"/>
</dbReference>
<organism evidence="1 2">
    <name type="scientific">Caldimicrobium thiodismutans</name>
    <dbReference type="NCBI Taxonomy" id="1653476"/>
    <lineage>
        <taxon>Bacteria</taxon>
        <taxon>Pseudomonadati</taxon>
        <taxon>Thermodesulfobacteriota</taxon>
        <taxon>Thermodesulfobacteria</taxon>
        <taxon>Thermodesulfobacteriales</taxon>
        <taxon>Thermodesulfobacteriaceae</taxon>
        <taxon>Caldimicrobium</taxon>
    </lineage>
</organism>